<dbReference type="AlphaFoldDB" id="A0A223SBE3"/>
<evidence type="ECO:0000256" key="1">
    <source>
        <dbReference type="SAM" id="MobiDB-lite"/>
    </source>
</evidence>
<dbReference type="EMBL" id="CP022753">
    <property type="protein sequence ID" value="ASU85491.1"/>
    <property type="molecule type" value="Genomic_DNA"/>
</dbReference>
<dbReference type="InterPro" id="IPR043777">
    <property type="entry name" value="DUF5719"/>
</dbReference>
<name>A0A223SBE3_9ACTN</name>
<evidence type="ECO:0000313" key="3">
    <source>
        <dbReference type="Proteomes" id="UP000215005"/>
    </source>
</evidence>
<protein>
    <recommendedName>
        <fullName evidence="4">Secreted protein</fullName>
    </recommendedName>
</protein>
<reference evidence="2 3" key="1">
    <citation type="submission" date="2017-08" db="EMBL/GenBank/DDBJ databases">
        <title>The complete genome sequence of Nocardiopsis gilva YIM 90087.</title>
        <authorList>
            <person name="Yin M."/>
            <person name="Tang S."/>
        </authorList>
    </citation>
    <scope>NUCLEOTIDE SEQUENCE [LARGE SCALE GENOMIC DNA]</scope>
    <source>
        <strain evidence="2 3">YIM 90087</strain>
    </source>
</reference>
<accession>A0A223SBE3</accession>
<evidence type="ECO:0000313" key="2">
    <source>
        <dbReference type="EMBL" id="ASU85491.1"/>
    </source>
</evidence>
<proteinExistence type="predicted"/>
<dbReference type="OrthoDB" id="3729011at2"/>
<dbReference type="Pfam" id="PF18986">
    <property type="entry name" value="DUF5719"/>
    <property type="match status" value="1"/>
</dbReference>
<dbReference type="RefSeq" id="WP_017618765.1">
    <property type="nucleotide sequence ID" value="NZ_ANBG01000190.1"/>
</dbReference>
<sequence length="479" mass="48934">MRLIVENRFALLGLVAIALAALFGVAFATRSMGADTSGADPEPEVVPVESALRVCPTPQGKDRESEVSAFTPIGEATGGSLTAGPDIEGAPPLGETGDAGRPWTQDVSDAERPTVVRADGALAAGAEVVQTTIGEDDPYATQVRCAEPGVSTWFAAPGENDLKSLRVHVANVDDAAATVNVDVYAPEGPIVGEETRGVSVDAHGEATIDLTDLIEATDTAVVHVRTNVGRVAAALFAENTASGSDWVPPTRAPAQRLVIPGVPEGGGERRLILAAPGEEPVTADVRAFTPKGELDHEGFTELSIPPGASTPLSMGDALGKQEATIVVEADAPVVAGLAMERSGGDDTAYAAAALPLEGRIHGRAVLPAALKGTTTRLLLGAPEKPGTVVVTPVTADGERGERQKVDVEAGHTVTADLDTPKGAHALVVEVSEDSGPVHAGRVLTQGSGKKRATTALPVLPSPAEVLLPPVQDTLTSVVP</sequence>
<organism evidence="2 3">
    <name type="scientific">Nocardiopsis gilva YIM 90087</name>
    <dbReference type="NCBI Taxonomy" id="1235441"/>
    <lineage>
        <taxon>Bacteria</taxon>
        <taxon>Bacillati</taxon>
        <taxon>Actinomycetota</taxon>
        <taxon>Actinomycetes</taxon>
        <taxon>Streptosporangiales</taxon>
        <taxon>Nocardiopsidaceae</taxon>
        <taxon>Nocardiopsis</taxon>
    </lineage>
</organism>
<feature type="region of interest" description="Disordered" evidence="1">
    <location>
        <begin position="75"/>
        <end position="101"/>
    </location>
</feature>
<dbReference type="Proteomes" id="UP000215005">
    <property type="component" value="Chromosome"/>
</dbReference>
<evidence type="ECO:0008006" key="4">
    <source>
        <dbReference type="Google" id="ProtNLM"/>
    </source>
</evidence>
<gene>
    <name evidence="2" type="ORF">CDO52_24225</name>
</gene>
<keyword evidence="3" id="KW-1185">Reference proteome</keyword>
<dbReference type="KEGG" id="ngv:CDO52_24225"/>